<dbReference type="AlphaFoldDB" id="A0AAV9IVW5"/>
<gene>
    <name evidence="2" type="ORF">CDCA_CDCA08G2285</name>
</gene>
<protein>
    <recommendedName>
        <fullName evidence="4">DUF488 domain-containing protein</fullName>
    </recommendedName>
</protein>
<dbReference type="PANTHER" id="PTHR36849:SF1">
    <property type="entry name" value="CYTOPLASMIC PROTEIN"/>
    <property type="match status" value="1"/>
</dbReference>
<sequence length="141" mass="16148">MSGSIHVKRAYDPPEASDGTRVLVDRLWPRGLSKAHAHIDFWLKDVAPSDALRKRFHHEPAKWPAFVNDYRHELEHNRANLEQLLQLCRDSPVTLLYSAHDTEHNNAVLLATVLAEHLREQDGSEHNNDKIHHLHHGGMDG</sequence>
<dbReference type="Proteomes" id="UP001301350">
    <property type="component" value="Unassembled WGS sequence"/>
</dbReference>
<evidence type="ECO:0000256" key="1">
    <source>
        <dbReference type="SAM" id="MobiDB-lite"/>
    </source>
</evidence>
<feature type="region of interest" description="Disordered" evidence="1">
    <location>
        <begin position="121"/>
        <end position="141"/>
    </location>
</feature>
<evidence type="ECO:0000313" key="3">
    <source>
        <dbReference type="Proteomes" id="UP001301350"/>
    </source>
</evidence>
<comment type="caution">
    <text evidence="2">The sequence shown here is derived from an EMBL/GenBank/DDBJ whole genome shotgun (WGS) entry which is preliminary data.</text>
</comment>
<organism evidence="2 3">
    <name type="scientific">Cyanidium caldarium</name>
    <name type="common">Red alga</name>
    <dbReference type="NCBI Taxonomy" id="2771"/>
    <lineage>
        <taxon>Eukaryota</taxon>
        <taxon>Rhodophyta</taxon>
        <taxon>Bangiophyceae</taxon>
        <taxon>Cyanidiales</taxon>
        <taxon>Cyanidiaceae</taxon>
        <taxon>Cyanidium</taxon>
    </lineage>
</organism>
<name>A0AAV9IVW5_CYACA</name>
<reference evidence="2 3" key="1">
    <citation type="submission" date="2022-07" db="EMBL/GenBank/DDBJ databases">
        <title>Genome-wide signatures of adaptation to extreme environments.</title>
        <authorList>
            <person name="Cho C.H."/>
            <person name="Yoon H.S."/>
        </authorList>
    </citation>
    <scope>NUCLEOTIDE SEQUENCE [LARGE SCALE GENOMIC DNA]</scope>
    <source>
        <strain evidence="2 3">DBV 063 E5</strain>
    </source>
</reference>
<dbReference type="Pfam" id="PF22752">
    <property type="entry name" value="DUF488-N3i"/>
    <property type="match status" value="1"/>
</dbReference>
<proteinExistence type="predicted"/>
<accession>A0AAV9IVW5</accession>
<evidence type="ECO:0000313" key="2">
    <source>
        <dbReference type="EMBL" id="KAK4536260.1"/>
    </source>
</evidence>
<keyword evidence="3" id="KW-1185">Reference proteome</keyword>
<dbReference type="InterPro" id="IPR052552">
    <property type="entry name" value="YeaO-like"/>
</dbReference>
<dbReference type="EMBL" id="JANCYW010000008">
    <property type="protein sequence ID" value="KAK4536260.1"/>
    <property type="molecule type" value="Genomic_DNA"/>
</dbReference>
<evidence type="ECO:0008006" key="4">
    <source>
        <dbReference type="Google" id="ProtNLM"/>
    </source>
</evidence>
<dbReference type="PANTHER" id="PTHR36849">
    <property type="entry name" value="CYTOPLASMIC PROTEIN-RELATED"/>
    <property type="match status" value="1"/>
</dbReference>